<dbReference type="KEGG" id="tet:TTHERM_000933397"/>
<dbReference type="InParanoid" id="W7X912"/>
<dbReference type="AlphaFoldDB" id="W7X912"/>
<reference evidence="2" key="1">
    <citation type="journal article" date="2006" name="PLoS Biol.">
        <title>Macronuclear genome sequence of the ciliate Tetrahymena thermophila, a model eukaryote.</title>
        <authorList>
            <person name="Eisen J.A."/>
            <person name="Coyne R.S."/>
            <person name="Wu M."/>
            <person name="Wu D."/>
            <person name="Thiagarajan M."/>
            <person name="Wortman J.R."/>
            <person name="Badger J.H."/>
            <person name="Ren Q."/>
            <person name="Amedeo P."/>
            <person name="Jones K.M."/>
            <person name="Tallon L.J."/>
            <person name="Delcher A.L."/>
            <person name="Salzberg S.L."/>
            <person name="Silva J.C."/>
            <person name="Haas B.J."/>
            <person name="Majoros W.H."/>
            <person name="Farzad M."/>
            <person name="Carlton J.M."/>
            <person name="Smith R.K. Jr."/>
            <person name="Garg J."/>
            <person name="Pearlman R.E."/>
            <person name="Karrer K.M."/>
            <person name="Sun L."/>
            <person name="Manning G."/>
            <person name="Elde N.C."/>
            <person name="Turkewitz A.P."/>
            <person name="Asai D.J."/>
            <person name="Wilkes D.E."/>
            <person name="Wang Y."/>
            <person name="Cai H."/>
            <person name="Collins K."/>
            <person name="Stewart B.A."/>
            <person name="Lee S.R."/>
            <person name="Wilamowska K."/>
            <person name="Weinberg Z."/>
            <person name="Ruzzo W.L."/>
            <person name="Wloga D."/>
            <person name="Gaertig J."/>
            <person name="Frankel J."/>
            <person name="Tsao C.-C."/>
            <person name="Gorovsky M.A."/>
            <person name="Keeling P.J."/>
            <person name="Waller R.F."/>
            <person name="Patron N.J."/>
            <person name="Cherry J.M."/>
            <person name="Stover N.A."/>
            <person name="Krieger C.J."/>
            <person name="del Toro C."/>
            <person name="Ryder H.F."/>
            <person name="Williamson S.C."/>
            <person name="Barbeau R.A."/>
            <person name="Hamilton E.P."/>
            <person name="Orias E."/>
        </authorList>
    </citation>
    <scope>NUCLEOTIDE SEQUENCE [LARGE SCALE GENOMIC DNA]</scope>
    <source>
        <strain evidence="2">SB210</strain>
    </source>
</reference>
<evidence type="ECO:0000313" key="1">
    <source>
        <dbReference type="EMBL" id="EWS72873.1"/>
    </source>
</evidence>
<dbReference type="Proteomes" id="UP000009168">
    <property type="component" value="Unassembled WGS sequence"/>
</dbReference>
<evidence type="ECO:0000313" key="2">
    <source>
        <dbReference type="Proteomes" id="UP000009168"/>
    </source>
</evidence>
<proteinExistence type="predicted"/>
<dbReference type="GeneID" id="24441136"/>
<gene>
    <name evidence="1" type="ORF">TTHERM_000933397</name>
</gene>
<name>W7X912_TETTS</name>
<accession>W7X912</accession>
<protein>
    <submittedName>
        <fullName evidence="1">Uncharacterized protein</fullName>
    </submittedName>
</protein>
<dbReference type="EMBL" id="GG662564">
    <property type="protein sequence ID" value="EWS72873.1"/>
    <property type="molecule type" value="Genomic_DNA"/>
</dbReference>
<keyword evidence="2" id="KW-1185">Reference proteome</keyword>
<organism evidence="1 2">
    <name type="scientific">Tetrahymena thermophila (strain SB210)</name>
    <dbReference type="NCBI Taxonomy" id="312017"/>
    <lineage>
        <taxon>Eukaryota</taxon>
        <taxon>Sar</taxon>
        <taxon>Alveolata</taxon>
        <taxon>Ciliophora</taxon>
        <taxon>Intramacronucleata</taxon>
        <taxon>Oligohymenophorea</taxon>
        <taxon>Hymenostomatida</taxon>
        <taxon>Tetrahymenina</taxon>
        <taxon>Tetrahymenidae</taxon>
        <taxon>Tetrahymena</taxon>
    </lineage>
</organism>
<dbReference type="RefSeq" id="XP_012654601.1">
    <property type="nucleotide sequence ID" value="XM_012799147.1"/>
</dbReference>
<sequence>MLELLLEQTETLLSLLTSLWNTDKKANHLYLSQTWNYRDIKNIHIIFECLYFKQLVSIFNTLKQISHIVFQHYEKNSSINMHRQFNYQYMQQYLSIIITFQYEFSCYLNQIQAFLLFNYVIKYYFYTIDYIQNLLVENLLSEILIKYDFYCIQKQEIYKFENFQLSKFQNN</sequence>